<evidence type="ECO:0000313" key="2">
    <source>
        <dbReference type="Proteomes" id="UP000235826"/>
    </source>
</evidence>
<dbReference type="KEGG" id="fek:C1H87_20340"/>
<proteinExistence type="predicted"/>
<organism evidence="1 2">
    <name type="scientific">Flavivirga eckloniae</name>
    <dbReference type="NCBI Taxonomy" id="1803846"/>
    <lineage>
        <taxon>Bacteria</taxon>
        <taxon>Pseudomonadati</taxon>
        <taxon>Bacteroidota</taxon>
        <taxon>Flavobacteriia</taxon>
        <taxon>Flavobacteriales</taxon>
        <taxon>Flavobacteriaceae</taxon>
        <taxon>Flavivirga</taxon>
    </lineage>
</organism>
<accession>A0A2K9PV35</accession>
<evidence type="ECO:0000313" key="1">
    <source>
        <dbReference type="EMBL" id="AUP80930.1"/>
    </source>
</evidence>
<reference evidence="1 2" key="1">
    <citation type="submission" date="2018-01" db="EMBL/GenBank/DDBJ databases">
        <title>Complete genome sequence of Flavivirga eckloniae ECD14 isolated from seaweed Ecklonia cava.</title>
        <authorList>
            <person name="Lee J.H."/>
            <person name="Baik K.S."/>
            <person name="Seong C.N."/>
        </authorList>
    </citation>
    <scope>NUCLEOTIDE SEQUENCE [LARGE SCALE GENOMIC DNA]</scope>
    <source>
        <strain evidence="1 2">ECD14</strain>
    </source>
</reference>
<dbReference type="EMBL" id="CP025791">
    <property type="protein sequence ID" value="AUP80930.1"/>
    <property type="molecule type" value="Genomic_DNA"/>
</dbReference>
<dbReference type="AlphaFoldDB" id="A0A2K9PV35"/>
<name>A0A2K9PV35_9FLAO</name>
<keyword evidence="2" id="KW-1185">Reference proteome</keyword>
<sequence>MQVRHLHKNSISVKYIDETPESGMDFHLNFHQKGQVVMLNLLKYESKADYSNLGILIRT</sequence>
<gene>
    <name evidence="1" type="ORF">C1H87_20340</name>
</gene>
<dbReference type="Proteomes" id="UP000235826">
    <property type="component" value="Chromosome"/>
</dbReference>
<protein>
    <submittedName>
        <fullName evidence="1">Uncharacterized protein</fullName>
    </submittedName>
</protein>